<evidence type="ECO:0000313" key="1">
    <source>
        <dbReference type="EMBL" id="EYB85208.1"/>
    </source>
</evidence>
<name>A0A016S3J1_9BILA</name>
<gene>
    <name evidence="1" type="primary">Acey_s0303.g1911</name>
    <name evidence="1" type="ORF">Y032_0303g1911</name>
</gene>
<protein>
    <submittedName>
        <fullName evidence="1">Uncharacterized protein</fullName>
    </submittedName>
</protein>
<keyword evidence="2" id="KW-1185">Reference proteome</keyword>
<accession>A0A016S3J1</accession>
<dbReference type="AlphaFoldDB" id="A0A016S3J1"/>
<reference evidence="2" key="1">
    <citation type="journal article" date="2015" name="Nat. Genet.">
        <title>The genome and transcriptome of the zoonotic hookworm Ancylostoma ceylanicum identify infection-specific gene families.</title>
        <authorList>
            <person name="Schwarz E.M."/>
            <person name="Hu Y."/>
            <person name="Antoshechkin I."/>
            <person name="Miller M.M."/>
            <person name="Sternberg P.W."/>
            <person name="Aroian R.V."/>
        </authorList>
    </citation>
    <scope>NUCLEOTIDE SEQUENCE</scope>
    <source>
        <strain evidence="2">HY135</strain>
    </source>
</reference>
<dbReference type="Proteomes" id="UP000024635">
    <property type="component" value="Unassembled WGS sequence"/>
</dbReference>
<organism evidence="1 2">
    <name type="scientific">Ancylostoma ceylanicum</name>
    <dbReference type="NCBI Taxonomy" id="53326"/>
    <lineage>
        <taxon>Eukaryota</taxon>
        <taxon>Metazoa</taxon>
        <taxon>Ecdysozoa</taxon>
        <taxon>Nematoda</taxon>
        <taxon>Chromadorea</taxon>
        <taxon>Rhabditida</taxon>
        <taxon>Rhabditina</taxon>
        <taxon>Rhabditomorpha</taxon>
        <taxon>Strongyloidea</taxon>
        <taxon>Ancylostomatidae</taxon>
        <taxon>Ancylostomatinae</taxon>
        <taxon>Ancylostoma</taxon>
    </lineage>
</organism>
<sequence length="67" mass="6994">MYIKCLKTAFEPIFRDGVCKGLVTVCSTELTCEAVDLIDLACQNSLATVAGVAGSHLTHGPLRSAGP</sequence>
<proteinExistence type="predicted"/>
<comment type="caution">
    <text evidence="1">The sequence shown here is derived from an EMBL/GenBank/DDBJ whole genome shotgun (WGS) entry which is preliminary data.</text>
</comment>
<dbReference type="EMBL" id="JARK01001639">
    <property type="protein sequence ID" value="EYB85208.1"/>
    <property type="molecule type" value="Genomic_DNA"/>
</dbReference>
<evidence type="ECO:0000313" key="2">
    <source>
        <dbReference type="Proteomes" id="UP000024635"/>
    </source>
</evidence>